<name>A0A7W6ZTR7_9HYPH</name>
<evidence type="ECO:0000313" key="1">
    <source>
        <dbReference type="EMBL" id="MBB4568045.1"/>
    </source>
</evidence>
<comment type="caution">
    <text evidence="1">The sequence shown here is derived from an EMBL/GenBank/DDBJ whole genome shotgun (WGS) entry which is preliminary data.</text>
</comment>
<sequence length="254" mass="28529">MDYFHLAGGVDISRLPDMVSTQGHSSTVDAIGVGSYTAPEAARLLKTSALNVNRWLRGYTFRRSGKEHHIPPLWTTQHTEIEEHLEIGFRDLIELRFVKEFLDAGVGLLAIRNCLDFARTCANDERPFSTRRFQTDGRTIFLQSIERSAEPKLLDLKRRQYVFQQVVERTFKELDIEDDAVARWRPFNGKQSIVIDPGRAFGQPVASQSGVPTVALADAVEAEGSVEDVARIFEVPVSVVRDAVQFEDGLKRAA</sequence>
<dbReference type="Proteomes" id="UP000543836">
    <property type="component" value="Unassembled WGS sequence"/>
</dbReference>
<protein>
    <submittedName>
        <fullName evidence="1">Uncharacterized protein (DUF433 family)</fullName>
    </submittedName>
</protein>
<keyword evidence="2" id="KW-1185">Reference proteome</keyword>
<gene>
    <name evidence="1" type="ORF">GGE60_002156</name>
</gene>
<dbReference type="EMBL" id="JACIIG010000004">
    <property type="protein sequence ID" value="MBB4568045.1"/>
    <property type="molecule type" value="Genomic_DNA"/>
</dbReference>
<dbReference type="AlphaFoldDB" id="A0A7W6ZTR7"/>
<dbReference type="RefSeq" id="WP_245276501.1">
    <property type="nucleotide sequence ID" value="NZ_JACIIG010000004.1"/>
</dbReference>
<proteinExistence type="predicted"/>
<accession>A0A7W6ZTR7</accession>
<organism evidence="1 2">
    <name type="scientific">Rhizobium leucaenae</name>
    <dbReference type="NCBI Taxonomy" id="29450"/>
    <lineage>
        <taxon>Bacteria</taxon>
        <taxon>Pseudomonadati</taxon>
        <taxon>Pseudomonadota</taxon>
        <taxon>Alphaproteobacteria</taxon>
        <taxon>Hyphomicrobiales</taxon>
        <taxon>Rhizobiaceae</taxon>
        <taxon>Rhizobium/Agrobacterium group</taxon>
        <taxon>Rhizobium</taxon>
    </lineage>
</organism>
<reference evidence="1 2" key="1">
    <citation type="submission" date="2020-08" db="EMBL/GenBank/DDBJ databases">
        <title>Genomic Encyclopedia of Type Strains, Phase IV (KMG-V): Genome sequencing to study the core and pangenomes of soil and plant-associated prokaryotes.</title>
        <authorList>
            <person name="Whitman W."/>
        </authorList>
    </citation>
    <scope>NUCLEOTIDE SEQUENCE [LARGE SCALE GENOMIC DNA]</scope>
    <source>
        <strain evidence="1 2">SEMIA 492</strain>
    </source>
</reference>
<evidence type="ECO:0000313" key="2">
    <source>
        <dbReference type="Proteomes" id="UP000543836"/>
    </source>
</evidence>